<feature type="compositionally biased region" description="Low complexity" evidence="9">
    <location>
        <begin position="137"/>
        <end position="165"/>
    </location>
</feature>
<reference evidence="11" key="1">
    <citation type="submission" date="2023-07" db="EMBL/GenBank/DDBJ databases">
        <authorList>
            <person name="Stuckert A."/>
        </authorList>
    </citation>
    <scope>NUCLEOTIDE SEQUENCE</scope>
</reference>
<keyword evidence="12" id="KW-1185">Reference proteome</keyword>
<name>A0ABN9M9Q2_9NEOB</name>
<sequence length="570" mass="64930">MTSPINPYKDHMSVLKAYYAMNMEPNSDELLKISIAVGLPQEFVKDWFEQRKVYQYATSRSPSLERTSVEVAPVTTTPTKDSMSARSPIKPVDSITSPSIAELHNRVSNCDTPLRLTKPSHFSGLKPVIDKLDHSRSNTPSPLNLSSTSSKNSHSSSYTPNSFSSEELQAEPLDLSVPRQMKEMKSIIATKNKTKPNNITIEHNNVPLSSDMVDEPLNLTYIKKEFCHSNNLDKSTNPLFGLNPFSGKPLYTALPPQSAFPPATFMPPVQASIPGLRHYPGLDHMSFLPHMAYTYPTGAATFADMQQRRKYQRKQGFQGEMLDGTPDYMSGLDDLTDSDSCLSRKKIKKTESGMYACDLCDKTFQKSSSLLRHKYEHTGKRPHQCQICKKAFKHKHHLIEHSRLHSGEKPYQCDKCGKRFSHSGSYSQHMNHRYSYCKREAEEREAAEREAREKGHLEPTELLMNRAYLQSITPQGYSDSEERESMLRDGEIEREHDKEVEDVYDKLGRPDGDEEFEEEEEESENKSMDTDPDTIRDEEENGEHSMDDSSEDGKMEIKSDHEEENMEDGM</sequence>
<evidence type="ECO:0000256" key="3">
    <source>
        <dbReference type="ARBA" id="ARBA00022737"/>
    </source>
</evidence>
<dbReference type="Pfam" id="PF00096">
    <property type="entry name" value="zf-C2H2"/>
    <property type="match status" value="2"/>
</dbReference>
<dbReference type="EMBL" id="CAUEEQ010055760">
    <property type="protein sequence ID" value="CAJ0962685.1"/>
    <property type="molecule type" value="Genomic_DNA"/>
</dbReference>
<dbReference type="InterPro" id="IPR036236">
    <property type="entry name" value="Znf_C2H2_sf"/>
</dbReference>
<feature type="compositionally biased region" description="Basic and acidic residues" evidence="9">
    <location>
        <begin position="524"/>
        <end position="535"/>
    </location>
</feature>
<proteinExistence type="predicted"/>
<dbReference type="InterPro" id="IPR051574">
    <property type="entry name" value="ZnF_E-box_Homeobox"/>
</dbReference>
<keyword evidence="3" id="KW-0677">Repeat</keyword>
<dbReference type="PANTHER" id="PTHR24391:SF11">
    <property type="entry name" value="ZINC FINGER E-BOX-BINDING HOMEOBOX 2"/>
    <property type="match status" value="1"/>
</dbReference>
<evidence type="ECO:0000256" key="9">
    <source>
        <dbReference type="SAM" id="MobiDB-lite"/>
    </source>
</evidence>
<feature type="region of interest" description="Disordered" evidence="9">
    <location>
        <begin position="472"/>
        <end position="570"/>
    </location>
</feature>
<evidence type="ECO:0000256" key="7">
    <source>
        <dbReference type="ARBA" id="ARBA00023242"/>
    </source>
</evidence>
<keyword evidence="2" id="KW-0479">Metal-binding</keyword>
<keyword evidence="7" id="KW-0539">Nucleus</keyword>
<keyword evidence="5" id="KW-0862">Zinc</keyword>
<dbReference type="Gene3D" id="3.30.160.60">
    <property type="entry name" value="Classic Zinc Finger"/>
    <property type="match status" value="3"/>
</dbReference>
<dbReference type="InterPro" id="IPR009057">
    <property type="entry name" value="Homeodomain-like_sf"/>
</dbReference>
<feature type="compositionally biased region" description="Basic and acidic residues" evidence="9">
    <location>
        <begin position="483"/>
        <end position="511"/>
    </location>
</feature>
<comment type="caution">
    <text evidence="11">The sequence shown here is derived from an EMBL/GenBank/DDBJ whole genome shotgun (WGS) entry which is preliminary data.</text>
</comment>
<keyword evidence="4 8" id="KW-0863">Zinc-finger</keyword>
<dbReference type="PROSITE" id="PS50157">
    <property type="entry name" value="ZINC_FINGER_C2H2_2"/>
    <property type="match status" value="3"/>
</dbReference>
<organism evidence="11 12">
    <name type="scientific">Ranitomeya imitator</name>
    <name type="common">mimic poison frog</name>
    <dbReference type="NCBI Taxonomy" id="111125"/>
    <lineage>
        <taxon>Eukaryota</taxon>
        <taxon>Metazoa</taxon>
        <taxon>Chordata</taxon>
        <taxon>Craniata</taxon>
        <taxon>Vertebrata</taxon>
        <taxon>Euteleostomi</taxon>
        <taxon>Amphibia</taxon>
        <taxon>Batrachia</taxon>
        <taxon>Anura</taxon>
        <taxon>Neobatrachia</taxon>
        <taxon>Hyloidea</taxon>
        <taxon>Dendrobatidae</taxon>
        <taxon>Dendrobatinae</taxon>
        <taxon>Ranitomeya</taxon>
    </lineage>
</organism>
<dbReference type="PANTHER" id="PTHR24391">
    <property type="entry name" value="HISTONE H4 TRANSCRIPTION FACTOR-RELATED"/>
    <property type="match status" value="1"/>
</dbReference>
<evidence type="ECO:0000256" key="5">
    <source>
        <dbReference type="ARBA" id="ARBA00022833"/>
    </source>
</evidence>
<protein>
    <recommendedName>
        <fullName evidence="10">C2H2-type domain-containing protein</fullName>
    </recommendedName>
</protein>
<feature type="region of interest" description="Disordered" evidence="9">
    <location>
        <begin position="131"/>
        <end position="173"/>
    </location>
</feature>
<gene>
    <name evidence="11" type="ORF">RIMI_LOCUS18348979</name>
</gene>
<evidence type="ECO:0000259" key="10">
    <source>
        <dbReference type="PROSITE" id="PS50157"/>
    </source>
</evidence>
<feature type="region of interest" description="Disordered" evidence="9">
    <location>
        <begin position="62"/>
        <end position="95"/>
    </location>
</feature>
<comment type="subcellular location">
    <subcellularLocation>
        <location evidence="1">Nucleus</location>
    </subcellularLocation>
</comment>
<dbReference type="PROSITE" id="PS00028">
    <property type="entry name" value="ZINC_FINGER_C2H2_1"/>
    <property type="match status" value="2"/>
</dbReference>
<feature type="domain" description="C2H2-type" evidence="10">
    <location>
        <begin position="411"/>
        <end position="439"/>
    </location>
</feature>
<feature type="compositionally biased region" description="Acidic residues" evidence="9">
    <location>
        <begin position="512"/>
        <end position="523"/>
    </location>
</feature>
<feature type="compositionally biased region" description="Basic and acidic residues" evidence="9">
    <location>
        <begin position="542"/>
        <end position="561"/>
    </location>
</feature>
<dbReference type="SUPFAM" id="SSF46689">
    <property type="entry name" value="Homeodomain-like"/>
    <property type="match status" value="1"/>
</dbReference>
<evidence type="ECO:0000256" key="2">
    <source>
        <dbReference type="ARBA" id="ARBA00022723"/>
    </source>
</evidence>
<dbReference type="SUPFAM" id="SSF57667">
    <property type="entry name" value="beta-beta-alpha zinc fingers"/>
    <property type="match status" value="2"/>
</dbReference>
<dbReference type="SMART" id="SM00355">
    <property type="entry name" value="ZnF_C2H2"/>
    <property type="match status" value="3"/>
</dbReference>
<feature type="domain" description="C2H2-type" evidence="10">
    <location>
        <begin position="383"/>
        <end position="410"/>
    </location>
</feature>
<dbReference type="Proteomes" id="UP001176940">
    <property type="component" value="Unassembled WGS sequence"/>
</dbReference>
<feature type="compositionally biased region" description="Polar residues" evidence="9">
    <location>
        <begin position="74"/>
        <end position="85"/>
    </location>
</feature>
<keyword evidence="6" id="KW-0238">DNA-binding</keyword>
<dbReference type="InterPro" id="IPR013087">
    <property type="entry name" value="Znf_C2H2_type"/>
</dbReference>
<evidence type="ECO:0000256" key="8">
    <source>
        <dbReference type="PROSITE-ProRule" id="PRU00042"/>
    </source>
</evidence>
<accession>A0ABN9M9Q2</accession>
<evidence type="ECO:0000256" key="4">
    <source>
        <dbReference type="ARBA" id="ARBA00022771"/>
    </source>
</evidence>
<evidence type="ECO:0000313" key="11">
    <source>
        <dbReference type="EMBL" id="CAJ0962685.1"/>
    </source>
</evidence>
<dbReference type="Gene3D" id="1.10.10.60">
    <property type="entry name" value="Homeodomain-like"/>
    <property type="match status" value="1"/>
</dbReference>
<evidence type="ECO:0000256" key="6">
    <source>
        <dbReference type="ARBA" id="ARBA00023125"/>
    </source>
</evidence>
<evidence type="ECO:0000256" key="1">
    <source>
        <dbReference type="ARBA" id="ARBA00004123"/>
    </source>
</evidence>
<evidence type="ECO:0000313" key="12">
    <source>
        <dbReference type="Proteomes" id="UP001176940"/>
    </source>
</evidence>
<feature type="domain" description="C2H2-type" evidence="10">
    <location>
        <begin position="355"/>
        <end position="382"/>
    </location>
</feature>